<evidence type="ECO:0000259" key="2">
    <source>
        <dbReference type="Pfam" id="PF01523"/>
    </source>
</evidence>
<sequence length="452" mass="47999">MTQDPERIAAADTALVEQLVERAKAAGAEAADAILLRSTAISHAQRLGEVERLEREESLDLGLRVLIGRRQAMVSTTDHDADSLSALIERAVAMAKVVPEDRWCGLAEPEQLAHDHPDVESNDPVEPTPEALIERARACEEAARAVPGITNSEGAEASWGSTRVSLAATNGFRGTYVGSRHSVGVSVLAGEGLEMQRDYDFTSTVFGADLENPAVVGRRAGERAVGRLKPRKPRTAKLPVVLDPRMASGLLRSLIGAISGPAVARGTSFLKDKLGEAIFAPGIRIIDEPHRRRGLRSRPFDGEGLPTREQAIIDDGRLTTWLLDLASARQLGMAPTGHGSRGVSGPPGPSCSNVWLAPGSRSPQELIGEIEEGFYITEMIGMGVNPVTGDYSRGAGGFWIEKGEITTPVSEATVAGNLLTMYAGLTPANDLDLRFGIDSPTVRIDGLTVAGA</sequence>
<gene>
    <name evidence="5" type="ORF">P2G67_08660</name>
</gene>
<accession>A0ABT5YMF7</accession>
<feature type="domain" description="Metalloprotease TldD/E central" evidence="4">
    <location>
        <begin position="123"/>
        <end position="228"/>
    </location>
</feature>
<keyword evidence="6" id="KW-1185">Reference proteome</keyword>
<dbReference type="PANTHER" id="PTHR43421:SF1">
    <property type="entry name" value="METALLOPROTEASE PMBA"/>
    <property type="match status" value="1"/>
</dbReference>
<protein>
    <submittedName>
        <fullName evidence="5">TldD/PmbA family protein</fullName>
    </submittedName>
</protein>
<evidence type="ECO:0000313" key="5">
    <source>
        <dbReference type="EMBL" id="MDF2096044.1"/>
    </source>
</evidence>
<name>A0ABT5YMF7_9PROT</name>
<dbReference type="InterPro" id="IPR036059">
    <property type="entry name" value="TldD/PmbA_sf"/>
</dbReference>
<comment type="similarity">
    <text evidence="1">Belongs to the peptidase U62 family.</text>
</comment>
<evidence type="ECO:0000256" key="1">
    <source>
        <dbReference type="ARBA" id="ARBA00005836"/>
    </source>
</evidence>
<dbReference type="SUPFAM" id="SSF111283">
    <property type="entry name" value="Putative modulator of DNA gyrase, PmbA/TldD"/>
    <property type="match status" value="1"/>
</dbReference>
<dbReference type="RefSeq" id="WP_275822064.1">
    <property type="nucleotide sequence ID" value="NZ_JARHUD010000004.1"/>
</dbReference>
<dbReference type="Pfam" id="PF01523">
    <property type="entry name" value="PmbA_TldD_1st"/>
    <property type="match status" value="1"/>
</dbReference>
<feature type="domain" description="Metalloprotease TldD/E C-terminal" evidence="3">
    <location>
        <begin position="236"/>
        <end position="451"/>
    </location>
</feature>
<feature type="domain" description="Metalloprotease TldD/E N-terminal" evidence="2">
    <location>
        <begin position="31"/>
        <end position="95"/>
    </location>
</feature>
<dbReference type="EMBL" id="JARHUD010000004">
    <property type="protein sequence ID" value="MDF2096044.1"/>
    <property type="molecule type" value="Genomic_DNA"/>
</dbReference>
<dbReference type="InterPro" id="IPR047657">
    <property type="entry name" value="PmbA"/>
</dbReference>
<evidence type="ECO:0000259" key="4">
    <source>
        <dbReference type="Pfam" id="PF19290"/>
    </source>
</evidence>
<dbReference type="InterPro" id="IPR045570">
    <property type="entry name" value="Metalloprtase-TldD/E_cen_dom"/>
</dbReference>
<dbReference type="Pfam" id="PF19289">
    <property type="entry name" value="PmbA_TldD_3rd"/>
    <property type="match status" value="1"/>
</dbReference>
<dbReference type="Gene3D" id="3.30.2290.10">
    <property type="entry name" value="PmbA/TldD superfamily"/>
    <property type="match status" value="1"/>
</dbReference>
<dbReference type="Pfam" id="PF19290">
    <property type="entry name" value="PmbA_TldD_2nd"/>
    <property type="match status" value="1"/>
</dbReference>
<evidence type="ECO:0000259" key="3">
    <source>
        <dbReference type="Pfam" id="PF19289"/>
    </source>
</evidence>
<dbReference type="Proteomes" id="UP001215503">
    <property type="component" value="Unassembled WGS sequence"/>
</dbReference>
<comment type="caution">
    <text evidence="5">The sequence shown here is derived from an EMBL/GenBank/DDBJ whole genome shotgun (WGS) entry which is preliminary data.</text>
</comment>
<dbReference type="PANTHER" id="PTHR43421">
    <property type="entry name" value="METALLOPROTEASE PMBA"/>
    <property type="match status" value="1"/>
</dbReference>
<dbReference type="InterPro" id="IPR035068">
    <property type="entry name" value="TldD/PmbA_N"/>
</dbReference>
<dbReference type="InterPro" id="IPR045569">
    <property type="entry name" value="Metalloprtase-TldD/E_C"/>
</dbReference>
<organism evidence="5 6">
    <name type="scientific">Aquibaculum arenosum</name>
    <dbReference type="NCBI Taxonomy" id="3032591"/>
    <lineage>
        <taxon>Bacteria</taxon>
        <taxon>Pseudomonadati</taxon>
        <taxon>Pseudomonadota</taxon>
        <taxon>Alphaproteobacteria</taxon>
        <taxon>Rhodospirillales</taxon>
        <taxon>Rhodovibrionaceae</taxon>
        <taxon>Aquibaculum</taxon>
    </lineage>
</organism>
<evidence type="ECO:0000313" key="6">
    <source>
        <dbReference type="Proteomes" id="UP001215503"/>
    </source>
</evidence>
<reference evidence="5 6" key="1">
    <citation type="submission" date="2023-03" db="EMBL/GenBank/DDBJ databases">
        <title>Fodinicurvata sp. CAU 1616 isolated from sea sendiment.</title>
        <authorList>
            <person name="Kim W."/>
        </authorList>
    </citation>
    <scope>NUCLEOTIDE SEQUENCE [LARGE SCALE GENOMIC DNA]</scope>
    <source>
        <strain evidence="5 6">CAU 1616</strain>
    </source>
</reference>
<dbReference type="InterPro" id="IPR002510">
    <property type="entry name" value="Metalloprtase-TldD/E_N"/>
</dbReference>
<proteinExistence type="inferred from homology"/>